<feature type="signal peptide" evidence="1">
    <location>
        <begin position="1"/>
        <end position="28"/>
    </location>
</feature>
<proteinExistence type="predicted"/>
<dbReference type="EMBL" id="DVNA01000109">
    <property type="protein sequence ID" value="HIU55075.1"/>
    <property type="molecule type" value="Genomic_DNA"/>
</dbReference>
<dbReference type="GO" id="GO:0004721">
    <property type="term" value="F:phosphoprotein phosphatase activity"/>
    <property type="evidence" value="ECO:0007669"/>
    <property type="project" value="InterPro"/>
</dbReference>
<dbReference type="Gene3D" id="3.90.190.10">
    <property type="entry name" value="Protein tyrosine phosphatase superfamily"/>
    <property type="match status" value="1"/>
</dbReference>
<name>A0A9D1M764_9BACT</name>
<evidence type="ECO:0000313" key="2">
    <source>
        <dbReference type="EMBL" id="HIU55075.1"/>
    </source>
</evidence>
<reference evidence="2" key="2">
    <citation type="journal article" date="2021" name="PeerJ">
        <title>Extensive microbial diversity within the chicken gut microbiome revealed by metagenomics and culture.</title>
        <authorList>
            <person name="Gilroy R."/>
            <person name="Ravi A."/>
            <person name="Getino M."/>
            <person name="Pursley I."/>
            <person name="Horton D.L."/>
            <person name="Alikhan N.F."/>
            <person name="Baker D."/>
            <person name="Gharbi K."/>
            <person name="Hall N."/>
            <person name="Watson M."/>
            <person name="Adriaenssens E.M."/>
            <person name="Foster-Nyarko E."/>
            <person name="Jarju S."/>
            <person name="Secka A."/>
            <person name="Antonio M."/>
            <person name="Oren A."/>
            <person name="Chaudhuri R.R."/>
            <person name="La Ragione R."/>
            <person name="Hildebrand F."/>
            <person name="Pallen M.J."/>
        </authorList>
    </citation>
    <scope>NUCLEOTIDE SEQUENCE</scope>
    <source>
        <strain evidence="2">CHK158-818</strain>
    </source>
</reference>
<protein>
    <submittedName>
        <fullName evidence="2">Tyrosine-protein phosphatase</fullName>
    </submittedName>
</protein>
<gene>
    <name evidence="2" type="ORF">IAB03_04605</name>
</gene>
<accession>A0A9D1M764</accession>
<dbReference type="SUPFAM" id="SSF52799">
    <property type="entry name" value="(Phosphotyrosine protein) phosphatases II"/>
    <property type="match status" value="1"/>
</dbReference>
<reference evidence="2" key="1">
    <citation type="submission" date="2020-10" db="EMBL/GenBank/DDBJ databases">
        <authorList>
            <person name="Gilroy R."/>
        </authorList>
    </citation>
    <scope>NUCLEOTIDE SEQUENCE</scope>
    <source>
        <strain evidence="2">CHK158-818</strain>
    </source>
</reference>
<keyword evidence="1" id="KW-0732">Signal</keyword>
<dbReference type="InterPro" id="IPR029021">
    <property type="entry name" value="Prot-tyrosine_phosphatase-like"/>
</dbReference>
<organism evidence="2 3">
    <name type="scientific">Candidatus Gallibacteroides avistercoris</name>
    <dbReference type="NCBI Taxonomy" id="2840833"/>
    <lineage>
        <taxon>Bacteria</taxon>
        <taxon>Pseudomonadati</taxon>
        <taxon>Bacteroidota</taxon>
        <taxon>Bacteroidia</taxon>
        <taxon>Bacteroidales</taxon>
        <taxon>Bacteroidaceae</taxon>
        <taxon>Bacteroidaceae incertae sedis</taxon>
        <taxon>Candidatus Gallibacteroides</taxon>
    </lineage>
</organism>
<sequence length="362" mass="41339">MNNLLKKTYTITLLPLFLLLLFPSCTEAPTDVKAICELDDVHNYVIKWEVYPQIEGFVKIYSSSTPDHFDTESLPDCKVDIAAARTTIIATHGLGRRYFLLRFNDKTDLVLGTRAPRLGNVQNFRDLGGYQSRNGKTIRWGKIFRSGSLDSLDTPSQKLFRKFQIATLIDFRETGSFVAPPRQAGLKNVINLPINKPFRFIAKRKIKDNELMSGDARLLMQDINRSFVFDSSTTFRSMFNQLLVEDNYPVVLSDMYGKDAVGFATYLLLYALDIPEEEIMDDYLLTNRYLDKRVVPLDIFNAPPEIQEAVTILMSAEERFINSALDAIKKRYGTIDNYLNEELGVSPSVKRELQQILLTDNT</sequence>
<feature type="chain" id="PRO_5038493379" evidence="1">
    <location>
        <begin position="29"/>
        <end position="362"/>
    </location>
</feature>
<dbReference type="Pfam" id="PF13350">
    <property type="entry name" value="Y_phosphatase3"/>
    <property type="match status" value="1"/>
</dbReference>
<dbReference type="AlphaFoldDB" id="A0A9D1M764"/>
<comment type="caution">
    <text evidence="2">The sequence shown here is derived from an EMBL/GenBank/DDBJ whole genome shotgun (WGS) entry which is preliminary data.</text>
</comment>
<evidence type="ECO:0000313" key="3">
    <source>
        <dbReference type="Proteomes" id="UP000824112"/>
    </source>
</evidence>
<dbReference type="InterPro" id="IPR026893">
    <property type="entry name" value="Tyr/Ser_Pase_IphP-type"/>
</dbReference>
<evidence type="ECO:0000256" key="1">
    <source>
        <dbReference type="SAM" id="SignalP"/>
    </source>
</evidence>
<dbReference type="Proteomes" id="UP000824112">
    <property type="component" value="Unassembled WGS sequence"/>
</dbReference>